<name>A0A140ED26_HV1</name>
<organismHost>
    <name type="scientific">Homo sapiens</name>
    <name type="common">Human</name>
    <dbReference type="NCBI Taxonomy" id="9606"/>
</organismHost>
<dbReference type="Gene3D" id="1.10.195.10">
    <property type="entry name" value="HIV-1 VPU cytoplasmic domain"/>
    <property type="match status" value="1"/>
</dbReference>
<protein>
    <submittedName>
        <fullName evidence="1">Vpu protein</fullName>
    </submittedName>
</protein>
<dbReference type="Proteomes" id="UP000160114">
    <property type="component" value="Genome"/>
</dbReference>
<organism evidence="1 2">
    <name type="scientific">Human immunodeficiency virus type 1</name>
    <name type="common">HIV-1</name>
    <dbReference type="NCBI Taxonomy" id="11676"/>
    <lineage>
        <taxon>Viruses</taxon>
        <taxon>Riboviria</taxon>
        <taxon>Pararnavirae</taxon>
        <taxon>Artverviricota</taxon>
        <taxon>Revtraviricetes</taxon>
        <taxon>Ortervirales</taxon>
        <taxon>Retroviridae</taxon>
        <taxon>Orthoretrovirinae</taxon>
        <taxon>Lentivirus</taxon>
        <taxon>Lentivirus humimdef1</taxon>
    </lineage>
</organism>
<dbReference type="InterPro" id="IPR009032">
    <property type="entry name" value="Vpu_cyt_dom_sf"/>
</dbReference>
<dbReference type="SUPFAM" id="SSF57647">
    <property type="entry name" value="HIV-1 VPU cytoplasmic domain"/>
    <property type="match status" value="1"/>
</dbReference>
<proteinExistence type="predicted"/>
<accession>A0A140ED26</accession>
<dbReference type="GO" id="GO:0042609">
    <property type="term" value="F:CD4 receptor binding"/>
    <property type="evidence" value="ECO:0007669"/>
    <property type="project" value="InterPro"/>
</dbReference>
<gene>
    <name evidence="1" type="primary">vpu</name>
</gene>
<dbReference type="EMBL" id="KU319547">
    <property type="protein sequence ID" value="AML03067.1"/>
    <property type="molecule type" value="Genomic_RNA"/>
</dbReference>
<evidence type="ECO:0000313" key="1">
    <source>
        <dbReference type="EMBL" id="AML03067.1"/>
    </source>
</evidence>
<evidence type="ECO:0000313" key="2">
    <source>
        <dbReference type="Proteomes" id="UP000160114"/>
    </source>
</evidence>
<reference evidence="1 2" key="1">
    <citation type="journal article" date="2016" name="AIDS Res. Hum. Retroviruses">
        <title>Phylogenetic Analysis of Ethiopian HIV-1 Subtype C Near Full-Length Genomes Reveals High Intrasubtype Diversity and a Strong Geographical Cluster.</title>
        <authorList>
            <person name="Amogne W."/>
            <person name="Bontell I."/>
            <person name="Grossmann S."/>
            <person name="Aderaye G."/>
            <person name="Lindquist L."/>
            <person name="Sonnerborg A."/>
            <person name="Neogi U."/>
        </authorList>
    </citation>
    <scope>NUCLEOTIDE SEQUENCE [LARGE SCALE GENOMIC DNA]</scope>
    <source>
        <strain evidence="1">ET159</strain>
    </source>
</reference>
<sequence length="85" mass="9628">MQHGLTRLEKRGRVGAMLILSLIARFRALMEYMRSRVPLQLTPSGIIKIVRERAEETADDGDGDTEELVMGEDMGHRIFLDADDL</sequence>